<organism evidence="3 4">
    <name type="scientific">Candidatus Uhrbacteria bacterium GW2011_GWC2_41_11</name>
    <dbReference type="NCBI Taxonomy" id="1618985"/>
    <lineage>
        <taxon>Bacteria</taxon>
        <taxon>Candidatus Uhriibacteriota</taxon>
    </lineage>
</organism>
<dbReference type="Pfam" id="PF23477">
    <property type="entry name" value="zf_Tbcl_2"/>
    <property type="match status" value="2"/>
</dbReference>
<comment type="caution">
    <text evidence="3">The sequence shown here is derived from an EMBL/GenBank/DDBJ whole genome shotgun (WGS) entry which is preliminary data.</text>
</comment>
<sequence>MRERYYFMAYGHRDSGSGGFRGGKKFGGQDSWGRGSGGRSGSGRPSTMFQATCSECGNDCEVPFKPVSGRPVFCSKCFRKDDDGGSSNGSFAGFRDSRSDNFSLDEKRMFSATCAKCGNQCDVPFKPTGEKPVYCRECFGTSASHQNRGGGDTQIAEQLKAISAKLDAILRAVTPTFTVPLAASKKEVPLVKEESKIEEVIEVVKESKAEKKKAVTPKKETKKKAPAKKK</sequence>
<evidence type="ECO:0000313" key="4">
    <source>
        <dbReference type="Proteomes" id="UP000034616"/>
    </source>
</evidence>
<feature type="region of interest" description="Disordered" evidence="1">
    <location>
        <begin position="20"/>
        <end position="45"/>
    </location>
</feature>
<accession>A0A0G0XIY1</accession>
<dbReference type="NCBIfam" id="TIGR04272">
    <property type="entry name" value="cxxc_cxxc_Mbark"/>
    <property type="match status" value="2"/>
</dbReference>
<feature type="compositionally biased region" description="Basic residues" evidence="1">
    <location>
        <begin position="220"/>
        <end position="230"/>
    </location>
</feature>
<dbReference type="PATRIC" id="fig|1618985.3.peg.282"/>
<feature type="domain" description="CxxC-x17-CxxC" evidence="2">
    <location>
        <begin position="47"/>
        <end position="80"/>
    </location>
</feature>
<feature type="compositionally biased region" description="Basic and acidic residues" evidence="1">
    <location>
        <begin position="208"/>
        <end position="219"/>
    </location>
</feature>
<dbReference type="AlphaFoldDB" id="A0A0G0XIY1"/>
<dbReference type="EMBL" id="LCAH01000002">
    <property type="protein sequence ID" value="KKR87627.1"/>
    <property type="molecule type" value="Genomic_DNA"/>
</dbReference>
<feature type="region of interest" description="Disordered" evidence="1">
    <location>
        <begin position="208"/>
        <end position="230"/>
    </location>
</feature>
<feature type="domain" description="CxxC-x17-CxxC" evidence="2">
    <location>
        <begin position="107"/>
        <end position="140"/>
    </location>
</feature>
<proteinExistence type="predicted"/>
<name>A0A0G0XIY1_9BACT</name>
<evidence type="ECO:0000259" key="2">
    <source>
        <dbReference type="Pfam" id="PF23477"/>
    </source>
</evidence>
<dbReference type="InterPro" id="IPR026363">
    <property type="entry name" value="CxxC-x17-CxxC_dom"/>
</dbReference>
<gene>
    <name evidence="3" type="ORF">UU35_C0002G0128</name>
</gene>
<evidence type="ECO:0000256" key="1">
    <source>
        <dbReference type="SAM" id="MobiDB-lite"/>
    </source>
</evidence>
<reference evidence="3 4" key="1">
    <citation type="journal article" date="2015" name="Nature">
        <title>rRNA introns, odd ribosomes, and small enigmatic genomes across a large radiation of phyla.</title>
        <authorList>
            <person name="Brown C.T."/>
            <person name="Hug L.A."/>
            <person name="Thomas B.C."/>
            <person name="Sharon I."/>
            <person name="Castelle C.J."/>
            <person name="Singh A."/>
            <person name="Wilkins M.J."/>
            <person name="Williams K.H."/>
            <person name="Banfield J.F."/>
        </authorList>
    </citation>
    <scope>NUCLEOTIDE SEQUENCE [LARGE SCALE GENOMIC DNA]</scope>
</reference>
<evidence type="ECO:0000313" key="3">
    <source>
        <dbReference type="EMBL" id="KKR87627.1"/>
    </source>
</evidence>
<protein>
    <recommendedName>
        <fullName evidence="2">CxxC-x17-CxxC domain-containing protein</fullName>
    </recommendedName>
</protein>
<dbReference type="Proteomes" id="UP000034616">
    <property type="component" value="Unassembled WGS sequence"/>
</dbReference>